<dbReference type="AlphaFoldDB" id="A0A2V0P8I0"/>
<protein>
    <submittedName>
        <fullName evidence="2">Uncharacterized protein</fullName>
    </submittedName>
</protein>
<evidence type="ECO:0000256" key="1">
    <source>
        <dbReference type="SAM" id="MobiDB-lite"/>
    </source>
</evidence>
<feature type="region of interest" description="Disordered" evidence="1">
    <location>
        <begin position="202"/>
        <end position="233"/>
    </location>
</feature>
<reference evidence="2 3" key="1">
    <citation type="journal article" date="2018" name="Sci. Rep.">
        <title>Raphidocelis subcapitata (=Pseudokirchneriella subcapitata) provides an insight into genome evolution and environmental adaptations in the Sphaeropleales.</title>
        <authorList>
            <person name="Suzuki S."/>
            <person name="Yamaguchi H."/>
            <person name="Nakajima N."/>
            <person name="Kawachi M."/>
        </authorList>
    </citation>
    <scope>NUCLEOTIDE SEQUENCE [LARGE SCALE GENOMIC DNA]</scope>
    <source>
        <strain evidence="2 3">NIES-35</strain>
    </source>
</reference>
<accession>A0A2V0P8I0</accession>
<gene>
    <name evidence="2" type="ORF">Rsub_08919</name>
</gene>
<dbReference type="PANTHER" id="PTHR15827">
    <property type="entry name" value="CYCLIN-DEPENDENT KINASE 2-INTERACTING PROTEIN"/>
    <property type="match status" value="1"/>
</dbReference>
<comment type="caution">
    <text evidence="2">The sequence shown here is derived from an EMBL/GenBank/DDBJ whole genome shotgun (WGS) entry which is preliminary data.</text>
</comment>
<dbReference type="EMBL" id="BDRX01000075">
    <property type="protein sequence ID" value="GBF96171.1"/>
    <property type="molecule type" value="Genomic_DNA"/>
</dbReference>
<feature type="compositionally biased region" description="Gly residues" evidence="1">
    <location>
        <begin position="1"/>
        <end position="14"/>
    </location>
</feature>
<evidence type="ECO:0000313" key="3">
    <source>
        <dbReference type="Proteomes" id="UP000247498"/>
    </source>
</evidence>
<feature type="region of interest" description="Disordered" evidence="1">
    <location>
        <begin position="1"/>
        <end position="54"/>
    </location>
</feature>
<evidence type="ECO:0000313" key="2">
    <source>
        <dbReference type="EMBL" id="GBF96171.1"/>
    </source>
</evidence>
<organism evidence="2 3">
    <name type="scientific">Raphidocelis subcapitata</name>
    <dbReference type="NCBI Taxonomy" id="307507"/>
    <lineage>
        <taxon>Eukaryota</taxon>
        <taxon>Viridiplantae</taxon>
        <taxon>Chlorophyta</taxon>
        <taxon>core chlorophytes</taxon>
        <taxon>Chlorophyceae</taxon>
        <taxon>CS clade</taxon>
        <taxon>Sphaeropleales</taxon>
        <taxon>Selenastraceae</taxon>
        <taxon>Raphidocelis</taxon>
    </lineage>
</organism>
<dbReference type="InParanoid" id="A0A2V0P8I0"/>
<dbReference type="STRING" id="307507.A0A2V0P8I0"/>
<keyword evidence="3" id="KW-1185">Reference proteome</keyword>
<sequence>MSGAEAGAGGGGAGAAAAPPSTPPAAPAPAPAPAAAPPTPLEQRQWRRGAQTGVRVAVTTAKSARARGAEASAAGTRAITALTNALLEAAYLPTRPLGLLAEAPGFAEAARRKLLGRAERALRELEGCWQRLAEAAEELRAAADGVSAHPADARWQRGSPVFSALPLPRAAALLRGVAEAAAREAEAKRRLVTALASLVRGSGGGGGSAHPGGSSGQGGGGGDRGAGAGGGAGAGAEALRERLTVAIASWLARPFVDDEAADAALATLTEDMAGF</sequence>
<proteinExistence type="predicted"/>
<feature type="compositionally biased region" description="Pro residues" evidence="1">
    <location>
        <begin position="20"/>
        <end position="40"/>
    </location>
</feature>
<name>A0A2V0P8I0_9CHLO</name>
<dbReference type="Proteomes" id="UP000247498">
    <property type="component" value="Unassembled WGS sequence"/>
</dbReference>
<dbReference type="PANTHER" id="PTHR15827:SF2">
    <property type="entry name" value="CYCLIN-DEPENDENT KINASE 2-INTERACTING PROTEIN"/>
    <property type="match status" value="1"/>
</dbReference>